<dbReference type="WBParaSite" id="RSKR_0000770200.1">
    <property type="protein sequence ID" value="RSKR_0000770200.1"/>
    <property type="gene ID" value="RSKR_0000770200"/>
</dbReference>
<organism evidence="1 2">
    <name type="scientific">Rhabditophanes sp. KR3021</name>
    <dbReference type="NCBI Taxonomy" id="114890"/>
    <lineage>
        <taxon>Eukaryota</taxon>
        <taxon>Metazoa</taxon>
        <taxon>Ecdysozoa</taxon>
        <taxon>Nematoda</taxon>
        <taxon>Chromadorea</taxon>
        <taxon>Rhabditida</taxon>
        <taxon>Tylenchina</taxon>
        <taxon>Panagrolaimomorpha</taxon>
        <taxon>Strongyloidoidea</taxon>
        <taxon>Alloionematidae</taxon>
        <taxon>Rhabditophanes</taxon>
    </lineage>
</organism>
<evidence type="ECO:0000313" key="1">
    <source>
        <dbReference type="Proteomes" id="UP000095286"/>
    </source>
</evidence>
<sequence>MFANKTAIALIVVASTLAISLTNACLASGVCGGGSGCGVPPPQPSCGGGCSSGYSCGTYGCFSTKKARVASSLTLKIDDDEENSVKKALTPNDRFMECCKTRNLPDSCLAKCSYNAYTRNALQNMYFRTDSCPIAAAADIHYCAAEGKDHRDCCYRQGITTTLAGNKCLTFCDQRPGNVTQLDYTYMPCYDRFENMKQCFWQEANKAVIHQYKNDAADDKSLE</sequence>
<name>A0AC35U439_9BILA</name>
<accession>A0AC35U439</accession>
<reference evidence="2" key="1">
    <citation type="submission" date="2016-11" db="UniProtKB">
        <authorList>
            <consortium name="WormBaseParasite"/>
        </authorList>
    </citation>
    <scope>IDENTIFICATION</scope>
    <source>
        <strain evidence="2">KR3021</strain>
    </source>
</reference>
<evidence type="ECO:0000313" key="2">
    <source>
        <dbReference type="WBParaSite" id="RSKR_0000770200.1"/>
    </source>
</evidence>
<protein>
    <submittedName>
        <fullName evidence="2">DB domain-containing protein</fullName>
    </submittedName>
</protein>
<dbReference type="Proteomes" id="UP000095286">
    <property type="component" value="Unplaced"/>
</dbReference>
<proteinExistence type="predicted"/>